<name>A0A6I6EA73_9MICO</name>
<dbReference type="Pfam" id="PF00534">
    <property type="entry name" value="Glycos_transf_1"/>
    <property type="match status" value="1"/>
</dbReference>
<dbReference type="AlphaFoldDB" id="A0A6I6EA73"/>
<gene>
    <name evidence="6" type="ORF">D7D94_10410</name>
</gene>
<accession>A0A6I6EA73</accession>
<evidence type="ECO:0000256" key="3">
    <source>
        <dbReference type="ARBA" id="ARBA00022679"/>
    </source>
</evidence>
<dbReference type="SUPFAM" id="SSF53756">
    <property type="entry name" value="UDP-Glycosyltransferase/glycogen phosphorylase"/>
    <property type="match status" value="1"/>
</dbReference>
<evidence type="ECO:0000313" key="7">
    <source>
        <dbReference type="Proteomes" id="UP000422989"/>
    </source>
</evidence>
<dbReference type="GO" id="GO:0016757">
    <property type="term" value="F:glycosyltransferase activity"/>
    <property type="evidence" value="ECO:0007669"/>
    <property type="project" value="UniProtKB-KW"/>
</dbReference>
<dbReference type="RefSeq" id="WP_156242544.1">
    <property type="nucleotide sequence ID" value="NZ_BAAAZL010000004.1"/>
</dbReference>
<proteinExistence type="predicted"/>
<dbReference type="InterPro" id="IPR050194">
    <property type="entry name" value="Glycosyltransferase_grp1"/>
</dbReference>
<protein>
    <recommendedName>
        <fullName evidence="1">D-inositol 3-phosphate glycosyltransferase</fullName>
    </recommendedName>
</protein>
<dbReference type="InterPro" id="IPR028098">
    <property type="entry name" value="Glyco_trans_4-like_N"/>
</dbReference>
<evidence type="ECO:0000259" key="5">
    <source>
        <dbReference type="Pfam" id="PF13439"/>
    </source>
</evidence>
<dbReference type="Proteomes" id="UP000422989">
    <property type="component" value="Chromosome"/>
</dbReference>
<evidence type="ECO:0000313" key="6">
    <source>
        <dbReference type="EMBL" id="QGU28038.1"/>
    </source>
</evidence>
<keyword evidence="7" id="KW-1185">Reference proteome</keyword>
<dbReference type="OrthoDB" id="4562574at2"/>
<organism evidence="6 7">
    <name type="scientific">Microbacterium oryzae</name>
    <dbReference type="NCBI Taxonomy" id="743009"/>
    <lineage>
        <taxon>Bacteria</taxon>
        <taxon>Bacillati</taxon>
        <taxon>Actinomycetota</taxon>
        <taxon>Actinomycetes</taxon>
        <taxon>Micrococcales</taxon>
        <taxon>Microbacteriaceae</taxon>
        <taxon>Microbacterium</taxon>
    </lineage>
</organism>
<dbReference type="KEGG" id="moj:D7D94_10410"/>
<evidence type="ECO:0000256" key="2">
    <source>
        <dbReference type="ARBA" id="ARBA00022676"/>
    </source>
</evidence>
<dbReference type="Pfam" id="PF13439">
    <property type="entry name" value="Glyco_transf_4"/>
    <property type="match status" value="1"/>
</dbReference>
<feature type="domain" description="Glycosyltransferase subfamily 4-like N-terminal" evidence="5">
    <location>
        <begin position="15"/>
        <end position="210"/>
    </location>
</feature>
<evidence type="ECO:0000259" key="4">
    <source>
        <dbReference type="Pfam" id="PF00534"/>
    </source>
</evidence>
<feature type="domain" description="Glycosyl transferase family 1" evidence="4">
    <location>
        <begin position="228"/>
        <end position="335"/>
    </location>
</feature>
<dbReference type="GO" id="GO:1901137">
    <property type="term" value="P:carbohydrate derivative biosynthetic process"/>
    <property type="evidence" value="ECO:0007669"/>
    <property type="project" value="UniProtKB-ARBA"/>
</dbReference>
<dbReference type="InterPro" id="IPR001296">
    <property type="entry name" value="Glyco_trans_1"/>
</dbReference>
<evidence type="ECO:0000256" key="1">
    <source>
        <dbReference type="ARBA" id="ARBA00021292"/>
    </source>
</evidence>
<dbReference type="PANTHER" id="PTHR45947:SF3">
    <property type="entry name" value="SULFOQUINOVOSYL TRANSFERASE SQD2"/>
    <property type="match status" value="1"/>
</dbReference>
<dbReference type="EMBL" id="CP032550">
    <property type="protein sequence ID" value="QGU28038.1"/>
    <property type="molecule type" value="Genomic_DNA"/>
</dbReference>
<sequence length="405" mass="44039">MHVVFFGDQHLETLGGAQVSARLQRQHLERAGHVVTVVAPRRWSRERPNADDPGYLDIPSVPVTLDREYSFGWPGRSTDAFIDRALTRRVASGTPMPDLVHVQADFWGAVLGYRLARRLRVPVVHTMHNRVDVGIEATAPFPHVVLRALNLWRSRALPGSGGGSSGWDYLRGFAREASAVTAPSHHFARRLEEHGVFPSVDVVWNGIDDEVRERVLAAAPAQRMPARPRFIWLGRMSPEKRLLPMLEAFASSGVDADLEIVGGGGELERARRLVAQRGLGDRVTFAGRLPYEETLSRIASADALVQTSIGFETQGMTPFEAATLGTPAIISDPDVAGEFDGGIWPVPSASGEPERMAALAAVLRQAAGEISSGTAPVPSARVAEEFLQSSRTAAMIAVYERVLRG</sequence>
<keyword evidence="2" id="KW-0328">Glycosyltransferase</keyword>
<keyword evidence="3 6" id="KW-0808">Transferase</keyword>
<dbReference type="PANTHER" id="PTHR45947">
    <property type="entry name" value="SULFOQUINOVOSYL TRANSFERASE SQD2"/>
    <property type="match status" value="1"/>
</dbReference>
<reference evidence="6 7" key="1">
    <citation type="submission" date="2018-09" db="EMBL/GenBank/DDBJ databases">
        <title>Whole genome sequencing of Microbacterium oryzae strain MB-10T.</title>
        <authorList>
            <person name="Das S.K."/>
        </authorList>
    </citation>
    <scope>NUCLEOTIDE SEQUENCE [LARGE SCALE GENOMIC DNA]</scope>
    <source>
        <strain evidence="6 7">MB-10</strain>
    </source>
</reference>
<dbReference type="Gene3D" id="3.40.50.2000">
    <property type="entry name" value="Glycogen Phosphorylase B"/>
    <property type="match status" value="2"/>
</dbReference>